<evidence type="ECO:0000313" key="8">
    <source>
        <dbReference type="Proteomes" id="UP000319280"/>
    </source>
</evidence>
<dbReference type="SMART" id="SM00421">
    <property type="entry name" value="HTH_LUXR"/>
    <property type="match status" value="1"/>
</dbReference>
<evidence type="ECO:0000256" key="2">
    <source>
        <dbReference type="ARBA" id="ARBA00023125"/>
    </source>
</evidence>
<dbReference type="Proteomes" id="UP000319280">
    <property type="component" value="Unassembled WGS sequence"/>
</dbReference>
<dbReference type="AlphaFoldDB" id="A0A549YEF1"/>
<dbReference type="PANTHER" id="PTHR44688:SF25">
    <property type="entry name" value="HTH LUXR-TYPE DOMAIN-CONTAINING PROTEIN"/>
    <property type="match status" value="1"/>
</dbReference>
<dbReference type="PRINTS" id="PR00038">
    <property type="entry name" value="HTHLUXR"/>
</dbReference>
<accession>A0A549YEF1</accession>
<feature type="domain" description="HTH luxR-type" evidence="4">
    <location>
        <begin position="142"/>
        <end position="207"/>
    </location>
</feature>
<evidence type="ECO:0000313" key="5">
    <source>
        <dbReference type="EMBL" id="TMN21390.1"/>
    </source>
</evidence>
<dbReference type="PANTHER" id="PTHR44688">
    <property type="entry name" value="DNA-BINDING TRANSCRIPTIONAL ACTIVATOR DEVR_DOSR"/>
    <property type="match status" value="1"/>
</dbReference>
<keyword evidence="8" id="KW-1185">Reference proteome</keyword>
<dbReference type="EMBL" id="VCIA01000001">
    <property type="protein sequence ID" value="TMN21390.1"/>
    <property type="molecule type" value="Genomic_DNA"/>
</dbReference>
<dbReference type="OrthoDB" id="2814434at2"/>
<proteinExistence type="predicted"/>
<organism evidence="6 8">
    <name type="scientific">Lentibacillus cibarius</name>
    <dbReference type="NCBI Taxonomy" id="2583219"/>
    <lineage>
        <taxon>Bacteria</taxon>
        <taxon>Bacillati</taxon>
        <taxon>Bacillota</taxon>
        <taxon>Bacilli</taxon>
        <taxon>Bacillales</taxon>
        <taxon>Bacillaceae</taxon>
        <taxon>Lentibacillus</taxon>
    </lineage>
</organism>
<reference evidence="5 7" key="1">
    <citation type="submission" date="2019-05" db="EMBL/GenBank/DDBJ databases">
        <title>Genomic analysis of Lentibacillus sp. NKC220-2.</title>
        <authorList>
            <person name="Oh Y.J."/>
        </authorList>
    </citation>
    <scope>NUCLEOTIDE SEQUENCE [LARGE SCALE GENOMIC DNA]</scope>
    <source>
        <strain evidence="5 7">NKC220-2</strain>
    </source>
</reference>
<dbReference type="EMBL" id="VJMZ01000001">
    <property type="protein sequence ID" value="TRM10269.1"/>
    <property type="molecule type" value="Genomic_DNA"/>
</dbReference>
<dbReference type="Pfam" id="PF00196">
    <property type="entry name" value="GerE"/>
    <property type="match status" value="1"/>
</dbReference>
<keyword evidence="3" id="KW-0804">Transcription</keyword>
<dbReference type="Proteomes" id="UP000306980">
    <property type="component" value="Unassembled WGS sequence"/>
</dbReference>
<dbReference type="SUPFAM" id="SSF46894">
    <property type="entry name" value="C-terminal effector domain of the bipartite response regulators"/>
    <property type="match status" value="1"/>
</dbReference>
<dbReference type="RefSeq" id="WP_138601745.1">
    <property type="nucleotide sequence ID" value="NZ_VCIA01000001.1"/>
</dbReference>
<dbReference type="PROSITE" id="PS50043">
    <property type="entry name" value="HTH_LUXR_2"/>
    <property type="match status" value="1"/>
</dbReference>
<dbReference type="SUPFAM" id="SSF52172">
    <property type="entry name" value="CheY-like"/>
    <property type="match status" value="1"/>
</dbReference>
<dbReference type="Gene3D" id="1.10.10.10">
    <property type="entry name" value="Winged helix-like DNA-binding domain superfamily/Winged helix DNA-binding domain"/>
    <property type="match status" value="1"/>
</dbReference>
<dbReference type="InterPro" id="IPR036388">
    <property type="entry name" value="WH-like_DNA-bd_sf"/>
</dbReference>
<evidence type="ECO:0000313" key="6">
    <source>
        <dbReference type="EMBL" id="TRM10269.1"/>
    </source>
</evidence>
<evidence type="ECO:0000256" key="3">
    <source>
        <dbReference type="ARBA" id="ARBA00023163"/>
    </source>
</evidence>
<dbReference type="InterPro" id="IPR011006">
    <property type="entry name" value="CheY-like_superfamily"/>
</dbReference>
<sequence length="211" mass="24602">MSNIVLIKEPGILRDGIQKVLQQELPRHKLTTYGSRQLHSFYGKEQSADLIVIDMDSDINAFELIKHCLKLEKRVAVWVSEVENETMTQLFQLGLLGYFFNGMESTELIYAINNMLENRRYIHPHLSPILLDDYLRITYKEVKRPNGILTEREWEILEQIVRGNQNEKIAENLFISSKTVKNHVISILKKLHVTNRTNAALVAIRNKWFVV</sequence>
<evidence type="ECO:0000313" key="7">
    <source>
        <dbReference type="Proteomes" id="UP000306980"/>
    </source>
</evidence>
<comment type="caution">
    <text evidence="6">The sequence shown here is derived from an EMBL/GenBank/DDBJ whole genome shotgun (WGS) entry which is preliminary data.</text>
</comment>
<dbReference type="InterPro" id="IPR000792">
    <property type="entry name" value="Tscrpt_reg_LuxR_C"/>
</dbReference>
<evidence type="ECO:0000256" key="1">
    <source>
        <dbReference type="ARBA" id="ARBA00023015"/>
    </source>
</evidence>
<keyword evidence="1" id="KW-0805">Transcription regulation</keyword>
<protein>
    <submittedName>
        <fullName evidence="6">Response regulator transcription factor</fullName>
    </submittedName>
</protein>
<dbReference type="GO" id="GO:0006355">
    <property type="term" value="P:regulation of DNA-templated transcription"/>
    <property type="evidence" value="ECO:0007669"/>
    <property type="project" value="InterPro"/>
</dbReference>
<dbReference type="Gene3D" id="3.40.50.2300">
    <property type="match status" value="1"/>
</dbReference>
<accession>A0A5S3QHL9</accession>
<gene>
    <name evidence="5" type="ORF">FFL34_04150</name>
    <name evidence="6" type="ORF">FH966_00235</name>
</gene>
<dbReference type="PROSITE" id="PS00622">
    <property type="entry name" value="HTH_LUXR_1"/>
    <property type="match status" value="1"/>
</dbReference>
<keyword evidence="2" id="KW-0238">DNA-binding</keyword>
<dbReference type="InterPro" id="IPR016032">
    <property type="entry name" value="Sig_transdc_resp-reg_C-effctor"/>
</dbReference>
<dbReference type="GO" id="GO:0003677">
    <property type="term" value="F:DNA binding"/>
    <property type="evidence" value="ECO:0007669"/>
    <property type="project" value="UniProtKB-KW"/>
</dbReference>
<evidence type="ECO:0000259" key="4">
    <source>
        <dbReference type="PROSITE" id="PS50043"/>
    </source>
</evidence>
<dbReference type="CDD" id="cd06170">
    <property type="entry name" value="LuxR_C_like"/>
    <property type="match status" value="1"/>
</dbReference>
<name>A0A549YEF1_9BACI</name>
<reference evidence="6 8" key="2">
    <citation type="submission" date="2019-07" db="EMBL/GenBank/DDBJ databases">
        <title>Genomic analysis of Lentibacillus sp. NKC851-2.</title>
        <authorList>
            <person name="Oh Y.J."/>
        </authorList>
    </citation>
    <scope>NUCLEOTIDE SEQUENCE [LARGE SCALE GENOMIC DNA]</scope>
    <source>
        <strain evidence="6 8">NKC851-2</strain>
    </source>
</reference>